<keyword evidence="3 6" id="KW-1133">Transmembrane helix</keyword>
<feature type="transmembrane region" description="Helical" evidence="6">
    <location>
        <begin position="39"/>
        <end position="62"/>
    </location>
</feature>
<name>A0ABR4G302_9EURO</name>
<feature type="transmembrane region" description="Helical" evidence="6">
    <location>
        <begin position="116"/>
        <end position="135"/>
    </location>
</feature>
<evidence type="ECO:0000256" key="1">
    <source>
        <dbReference type="ARBA" id="ARBA00004141"/>
    </source>
</evidence>
<evidence type="ECO:0000256" key="2">
    <source>
        <dbReference type="ARBA" id="ARBA00022692"/>
    </source>
</evidence>
<feature type="transmembrane region" description="Helical" evidence="6">
    <location>
        <begin position="252"/>
        <end position="276"/>
    </location>
</feature>
<accession>A0ABR4G302</accession>
<dbReference type="Pfam" id="PF20684">
    <property type="entry name" value="Fung_rhodopsin"/>
    <property type="match status" value="2"/>
</dbReference>
<dbReference type="Proteomes" id="UP001610563">
    <property type="component" value="Unassembled WGS sequence"/>
</dbReference>
<comment type="similarity">
    <text evidence="5">Belongs to the SAT4 family.</text>
</comment>
<dbReference type="EMBL" id="JBFTWV010000058">
    <property type="protein sequence ID" value="KAL2793386.1"/>
    <property type="molecule type" value="Genomic_DNA"/>
</dbReference>
<feature type="domain" description="Rhodopsin" evidence="7">
    <location>
        <begin position="58"/>
        <end position="162"/>
    </location>
</feature>
<dbReference type="InterPro" id="IPR049326">
    <property type="entry name" value="Rhodopsin_dom_fungi"/>
</dbReference>
<sequence length="364" mass="40599">MDATGLIANMTAEQMANTPAGRPPPGIISRLVNPPSDGYILVVVGSIVMAITLTAAMLRFYAKIAIRKKMRPDDWTTLVATVGSIGYYSNCILAVVRGKYGVHLWDLSIAHVMSDLFIISSYFLNWVAAIMWCFAKSSFFLMYLDIFSPVAWQRYAIHFGFALARLLASPRYRRNFHTMMPIVIGSFLIDMYIFLLPMMFVSPLQMSLRKKLGVLAVFATGLLACVASALRIYYTDLLGKHTDDFTYYSLRVLVMCLLEMCAGVTASCMPSMVLLYRRRGPGKERQPPRLKGGASSRSWVELKPYQKSPYATLVDNRSGTHYQQHVETRIESGSGTVNGGGELDDGQIHLRYGLVQNASTHEVV</sequence>
<evidence type="ECO:0000313" key="9">
    <source>
        <dbReference type="Proteomes" id="UP001610563"/>
    </source>
</evidence>
<evidence type="ECO:0000256" key="3">
    <source>
        <dbReference type="ARBA" id="ARBA00022989"/>
    </source>
</evidence>
<feature type="transmembrane region" description="Helical" evidence="6">
    <location>
        <begin position="212"/>
        <end position="232"/>
    </location>
</feature>
<feature type="transmembrane region" description="Helical" evidence="6">
    <location>
        <begin position="178"/>
        <end position="200"/>
    </location>
</feature>
<protein>
    <recommendedName>
        <fullName evidence="7">Rhodopsin domain-containing protein</fullName>
    </recommendedName>
</protein>
<dbReference type="PANTHER" id="PTHR33048:SF158">
    <property type="entry name" value="MEMBRANE PROTEIN PTH11-LIKE, PUTATIVE-RELATED"/>
    <property type="match status" value="1"/>
</dbReference>
<evidence type="ECO:0000256" key="5">
    <source>
        <dbReference type="ARBA" id="ARBA00038359"/>
    </source>
</evidence>
<keyword evidence="9" id="KW-1185">Reference proteome</keyword>
<proteinExistence type="inferred from homology"/>
<feature type="domain" description="Rhodopsin" evidence="7">
    <location>
        <begin position="186"/>
        <end position="277"/>
    </location>
</feature>
<comment type="subcellular location">
    <subcellularLocation>
        <location evidence="1">Membrane</location>
        <topology evidence="1">Multi-pass membrane protein</topology>
    </subcellularLocation>
</comment>
<reference evidence="8 9" key="1">
    <citation type="submission" date="2024-07" db="EMBL/GenBank/DDBJ databases">
        <title>Section-level genome sequencing and comparative genomics of Aspergillus sections Usti and Cavernicolus.</title>
        <authorList>
            <consortium name="Lawrence Berkeley National Laboratory"/>
            <person name="Nybo J.L."/>
            <person name="Vesth T.C."/>
            <person name="Theobald S."/>
            <person name="Frisvad J.C."/>
            <person name="Larsen T.O."/>
            <person name="Kjaerboelling I."/>
            <person name="Rothschild-Mancinelli K."/>
            <person name="Lyhne E.K."/>
            <person name="Kogle M.E."/>
            <person name="Barry K."/>
            <person name="Clum A."/>
            <person name="Na H."/>
            <person name="Ledsgaard L."/>
            <person name="Lin J."/>
            <person name="Lipzen A."/>
            <person name="Kuo A."/>
            <person name="Riley R."/>
            <person name="Mondo S."/>
            <person name="Labutti K."/>
            <person name="Haridas S."/>
            <person name="Pangalinan J."/>
            <person name="Salamov A.A."/>
            <person name="Simmons B.A."/>
            <person name="Magnuson J.K."/>
            <person name="Chen J."/>
            <person name="Drula E."/>
            <person name="Henrissat B."/>
            <person name="Wiebenga A."/>
            <person name="Lubbers R.J."/>
            <person name="Gomes A.C."/>
            <person name="Makela M.R."/>
            <person name="Stajich J."/>
            <person name="Grigoriev I.V."/>
            <person name="Mortensen U.H."/>
            <person name="De Vries R.P."/>
            <person name="Baker S.E."/>
            <person name="Andersen M.R."/>
        </authorList>
    </citation>
    <scope>NUCLEOTIDE SEQUENCE [LARGE SCALE GENOMIC DNA]</scope>
    <source>
        <strain evidence="8 9">CBS 209.92</strain>
    </source>
</reference>
<keyword evidence="2 6" id="KW-0812">Transmembrane</keyword>
<organism evidence="8 9">
    <name type="scientific">Aspergillus keveii</name>
    <dbReference type="NCBI Taxonomy" id="714993"/>
    <lineage>
        <taxon>Eukaryota</taxon>
        <taxon>Fungi</taxon>
        <taxon>Dikarya</taxon>
        <taxon>Ascomycota</taxon>
        <taxon>Pezizomycotina</taxon>
        <taxon>Eurotiomycetes</taxon>
        <taxon>Eurotiomycetidae</taxon>
        <taxon>Eurotiales</taxon>
        <taxon>Aspergillaceae</taxon>
        <taxon>Aspergillus</taxon>
        <taxon>Aspergillus subgen. Nidulantes</taxon>
    </lineage>
</organism>
<evidence type="ECO:0000256" key="6">
    <source>
        <dbReference type="SAM" id="Phobius"/>
    </source>
</evidence>
<evidence type="ECO:0000313" key="8">
    <source>
        <dbReference type="EMBL" id="KAL2793386.1"/>
    </source>
</evidence>
<feature type="transmembrane region" description="Helical" evidence="6">
    <location>
        <begin position="74"/>
        <end position="96"/>
    </location>
</feature>
<keyword evidence="4 6" id="KW-0472">Membrane</keyword>
<gene>
    <name evidence="8" type="ORF">BJX66DRAFT_326055</name>
</gene>
<evidence type="ECO:0000259" key="7">
    <source>
        <dbReference type="Pfam" id="PF20684"/>
    </source>
</evidence>
<dbReference type="PANTHER" id="PTHR33048">
    <property type="entry name" value="PTH11-LIKE INTEGRAL MEMBRANE PROTEIN (AFU_ORTHOLOGUE AFUA_5G11245)"/>
    <property type="match status" value="1"/>
</dbReference>
<evidence type="ECO:0000256" key="4">
    <source>
        <dbReference type="ARBA" id="ARBA00023136"/>
    </source>
</evidence>
<comment type="caution">
    <text evidence="8">The sequence shown here is derived from an EMBL/GenBank/DDBJ whole genome shotgun (WGS) entry which is preliminary data.</text>
</comment>
<dbReference type="InterPro" id="IPR052337">
    <property type="entry name" value="SAT4-like"/>
</dbReference>